<dbReference type="EMBL" id="JAMKFB020000004">
    <property type="protein sequence ID" value="KAL0195187.1"/>
    <property type="molecule type" value="Genomic_DNA"/>
</dbReference>
<name>A0ABD0R9H8_CIRMR</name>
<dbReference type="AlphaFoldDB" id="A0ABD0R9H8"/>
<feature type="non-terminal residue" evidence="2">
    <location>
        <position position="224"/>
    </location>
</feature>
<proteinExistence type="predicted"/>
<evidence type="ECO:0000313" key="2">
    <source>
        <dbReference type="EMBL" id="KAL0195187.1"/>
    </source>
</evidence>
<comment type="caution">
    <text evidence="2">The sequence shown here is derived from an EMBL/GenBank/DDBJ whole genome shotgun (WGS) entry which is preliminary data.</text>
</comment>
<feature type="domain" description="PiggyBac transposable element-derived protein" evidence="1">
    <location>
        <begin position="9"/>
        <end position="118"/>
    </location>
</feature>
<reference evidence="2 3" key="1">
    <citation type="submission" date="2024-05" db="EMBL/GenBank/DDBJ databases">
        <title>Genome sequencing and assembly of Indian major carp, Cirrhinus mrigala (Hamilton, 1822).</title>
        <authorList>
            <person name="Mohindra V."/>
            <person name="Chowdhury L.M."/>
            <person name="Lal K."/>
            <person name="Jena J.K."/>
        </authorList>
    </citation>
    <scope>NUCLEOTIDE SEQUENCE [LARGE SCALE GENOMIC DNA]</scope>
    <source>
        <strain evidence="2">CM1030</strain>
        <tissue evidence="2">Blood</tissue>
    </source>
</reference>
<sequence>VPMTSEQAMGFTSQVVSVLASTMSSSTTTAIFADNYFTNLEIVWYLKDKNCRYTGTARDDKIGKPPLKDMEKNYVPRDIYDYDTSDAGILALRWKDNRTWGTAVTTRERNSKLCHLYRTPMKFKRWYMRMFAYAIDLCLMNTWIMYRRDIKALAVDGLSLKNFRTEVGQSYLTPKRALLIHTPNNSVRFDVSLFHAPVYTKWQTSNYCSRKGKHIEVKHGVQGL</sequence>
<dbReference type="PANTHER" id="PTHR47055:SF3">
    <property type="entry name" value="PHORBOL-ESTER_DAG-TYPE DOMAIN-CONTAINING PROTEIN"/>
    <property type="match status" value="1"/>
</dbReference>
<dbReference type="PANTHER" id="PTHR47055">
    <property type="entry name" value="DDE_TNP_1_7 DOMAIN-CONTAINING PROTEIN"/>
    <property type="match status" value="1"/>
</dbReference>
<feature type="non-terminal residue" evidence="2">
    <location>
        <position position="1"/>
    </location>
</feature>
<evidence type="ECO:0000259" key="1">
    <source>
        <dbReference type="Pfam" id="PF13843"/>
    </source>
</evidence>
<gene>
    <name evidence="2" type="ORF">M9458_008759</name>
</gene>
<keyword evidence="3" id="KW-1185">Reference proteome</keyword>
<accession>A0ABD0R9H8</accession>
<dbReference type="Proteomes" id="UP001529510">
    <property type="component" value="Unassembled WGS sequence"/>
</dbReference>
<dbReference type="Pfam" id="PF13843">
    <property type="entry name" value="DDE_Tnp_1_7"/>
    <property type="match status" value="1"/>
</dbReference>
<organism evidence="2 3">
    <name type="scientific">Cirrhinus mrigala</name>
    <name type="common">Mrigala</name>
    <dbReference type="NCBI Taxonomy" id="683832"/>
    <lineage>
        <taxon>Eukaryota</taxon>
        <taxon>Metazoa</taxon>
        <taxon>Chordata</taxon>
        <taxon>Craniata</taxon>
        <taxon>Vertebrata</taxon>
        <taxon>Euteleostomi</taxon>
        <taxon>Actinopterygii</taxon>
        <taxon>Neopterygii</taxon>
        <taxon>Teleostei</taxon>
        <taxon>Ostariophysi</taxon>
        <taxon>Cypriniformes</taxon>
        <taxon>Cyprinidae</taxon>
        <taxon>Labeoninae</taxon>
        <taxon>Labeonini</taxon>
        <taxon>Cirrhinus</taxon>
    </lineage>
</organism>
<dbReference type="InterPro" id="IPR052638">
    <property type="entry name" value="PiggyBac_TE-derived"/>
</dbReference>
<evidence type="ECO:0000313" key="3">
    <source>
        <dbReference type="Proteomes" id="UP001529510"/>
    </source>
</evidence>
<dbReference type="InterPro" id="IPR029526">
    <property type="entry name" value="PGBD"/>
</dbReference>
<protein>
    <recommendedName>
        <fullName evidence="1">PiggyBac transposable element-derived protein domain-containing protein</fullName>
    </recommendedName>
</protein>